<dbReference type="InParanoid" id="A0A165I185"/>
<accession>A0A165I185</accession>
<evidence type="ECO:0000313" key="2">
    <source>
        <dbReference type="Proteomes" id="UP000077266"/>
    </source>
</evidence>
<dbReference type="AlphaFoldDB" id="A0A165I185"/>
<dbReference type="OrthoDB" id="5422613at2759"/>
<dbReference type="Proteomes" id="UP000077266">
    <property type="component" value="Unassembled WGS sequence"/>
</dbReference>
<gene>
    <name evidence="1" type="ORF">EXIGLDRAFT_674726</name>
</gene>
<keyword evidence="2" id="KW-1185">Reference proteome</keyword>
<proteinExistence type="predicted"/>
<dbReference type="STRING" id="1314781.A0A165I185"/>
<evidence type="ECO:0000313" key="1">
    <source>
        <dbReference type="EMBL" id="KZV92754.1"/>
    </source>
</evidence>
<dbReference type="EMBL" id="KV426002">
    <property type="protein sequence ID" value="KZV92754.1"/>
    <property type="molecule type" value="Genomic_DNA"/>
</dbReference>
<protein>
    <recommendedName>
        <fullName evidence="3">C2H2-type domain-containing protein</fullName>
    </recommendedName>
</protein>
<evidence type="ECO:0008006" key="3">
    <source>
        <dbReference type="Google" id="ProtNLM"/>
    </source>
</evidence>
<sequence length="166" mass="18832">MPRVVDLTQSSDDAAPADNAQLRALEDAIRVCPTDILVESVIRLVRTDNTVQRAFSKELVGVSKKRKNNVPAAAPVAKWQTCDQCGENYDATEEDQECCYHDGELEVDEECFEDHDEDCHGPMDTPANRRDWPENFKWTCCDETTNSEGCCTGEHVPKQDKRRRVR</sequence>
<name>A0A165I185_EXIGL</name>
<dbReference type="PANTHER" id="PTHR38167:SF1">
    <property type="entry name" value="C2H2-TYPE DOMAIN-CONTAINING PROTEIN"/>
    <property type="match status" value="1"/>
</dbReference>
<reference evidence="1 2" key="1">
    <citation type="journal article" date="2016" name="Mol. Biol. Evol.">
        <title>Comparative Genomics of Early-Diverging Mushroom-Forming Fungi Provides Insights into the Origins of Lignocellulose Decay Capabilities.</title>
        <authorList>
            <person name="Nagy L.G."/>
            <person name="Riley R."/>
            <person name="Tritt A."/>
            <person name="Adam C."/>
            <person name="Daum C."/>
            <person name="Floudas D."/>
            <person name="Sun H."/>
            <person name="Yadav J.S."/>
            <person name="Pangilinan J."/>
            <person name="Larsson K.H."/>
            <person name="Matsuura K."/>
            <person name="Barry K."/>
            <person name="Labutti K."/>
            <person name="Kuo R."/>
            <person name="Ohm R.A."/>
            <person name="Bhattacharya S.S."/>
            <person name="Shirouzu T."/>
            <person name="Yoshinaga Y."/>
            <person name="Martin F.M."/>
            <person name="Grigoriev I.V."/>
            <person name="Hibbett D.S."/>
        </authorList>
    </citation>
    <scope>NUCLEOTIDE SEQUENCE [LARGE SCALE GENOMIC DNA]</scope>
    <source>
        <strain evidence="1 2">HHB12029</strain>
    </source>
</reference>
<dbReference type="PANTHER" id="PTHR38167">
    <property type="entry name" value="C2H2-TYPE DOMAIN-CONTAINING PROTEIN"/>
    <property type="match status" value="1"/>
</dbReference>
<organism evidence="1 2">
    <name type="scientific">Exidia glandulosa HHB12029</name>
    <dbReference type="NCBI Taxonomy" id="1314781"/>
    <lineage>
        <taxon>Eukaryota</taxon>
        <taxon>Fungi</taxon>
        <taxon>Dikarya</taxon>
        <taxon>Basidiomycota</taxon>
        <taxon>Agaricomycotina</taxon>
        <taxon>Agaricomycetes</taxon>
        <taxon>Auriculariales</taxon>
        <taxon>Exidiaceae</taxon>
        <taxon>Exidia</taxon>
    </lineage>
</organism>